<dbReference type="EMBL" id="AAIGQE010000003">
    <property type="protein sequence ID" value="ECE0294498.1"/>
    <property type="molecule type" value="Genomic_DNA"/>
</dbReference>
<dbReference type="EMBL" id="DAAFPQ010000007">
    <property type="protein sequence ID" value="HAB0971161.1"/>
    <property type="molecule type" value="Genomic_DNA"/>
</dbReference>
<dbReference type="EMBL" id="AAKVET010000005">
    <property type="protein sequence ID" value="ECW0640045.1"/>
    <property type="molecule type" value="Genomic_DNA"/>
</dbReference>
<dbReference type="EMBL" id="RVDJ01000007">
    <property type="protein sequence ID" value="MLP85452.1"/>
    <property type="molecule type" value="Genomic_DNA"/>
</dbReference>
<dbReference type="EMBL" id="RSUA01000037">
    <property type="protein sequence ID" value="MIT50714.1"/>
    <property type="molecule type" value="Genomic_DNA"/>
</dbReference>
<dbReference type="Proteomes" id="UP000885385">
    <property type="component" value="Unassembled WGS sequence"/>
</dbReference>
<dbReference type="KEGG" id="seni:CY43_19590"/>
<reference evidence="15" key="7">
    <citation type="submission" date="2019-08" db="EMBL/GenBank/DDBJ databases">
        <authorList>
            <consortium name="NCBI Pathogen Detection Project"/>
        </authorList>
    </citation>
    <scope>NUCLEOTIDE SEQUENCE</scope>
    <source>
        <strain evidence="14">Salmonella enterica</strain>
        <strain evidence="15">SSI_AA539</strain>
    </source>
</reference>
<dbReference type="EMBL" id="AAKRET010000008">
    <property type="protein sequence ID" value="ECU8353803.1"/>
    <property type="molecule type" value="Genomic_DNA"/>
</dbReference>
<evidence type="ECO:0000313" key="9">
    <source>
        <dbReference type="EMBL" id="ECU8353803.1"/>
    </source>
</evidence>
<accession>A0A0D6I1S0</accession>
<protein>
    <submittedName>
        <fullName evidence="1">Putative cytoplasmic protein</fullName>
    </submittedName>
    <submittedName>
        <fullName evidence="16">RelE family toxin-antitoxin system</fullName>
    </submittedName>
    <submittedName>
        <fullName evidence="15">Type II toxin-antitoxin system RelE/ParE family toxin</fullName>
    </submittedName>
</protein>
<dbReference type="Proteomes" id="UP000839908">
    <property type="component" value="Unassembled WGS sequence"/>
</dbReference>
<dbReference type="PIRSF" id="PIRSF018634">
    <property type="entry name" value="UCP018634"/>
    <property type="match status" value="1"/>
</dbReference>
<evidence type="ECO:0000313" key="8">
    <source>
        <dbReference type="EMBL" id="ECF1541678.1"/>
    </source>
</evidence>
<reference evidence="6" key="6">
    <citation type="submission" date="2018-11" db="EMBL/GenBank/DDBJ databases">
        <authorList>
            <person name="Ashton P.M."/>
            <person name="Dallman T."/>
            <person name="Nair S."/>
            <person name="De Pinna E."/>
            <person name="Peters T."/>
            <person name="Grant K."/>
        </authorList>
    </citation>
    <scope>NUCLEOTIDE SEQUENCE [LARGE SCALE GENOMIC DNA]</scope>
    <source>
        <strain evidence="3">231108</strain>
        <strain evidence="8">265852</strain>
        <strain evidence="17">29290</strain>
        <strain evidence="5">356083</strain>
        <strain evidence="4">422529</strain>
        <strain evidence="18">425567</strain>
        <strain evidence="12">43916</strain>
        <strain evidence="2">488670</strain>
        <strain evidence="6">632340</strain>
        <strain evidence="10">86846</strain>
    </source>
</reference>
<dbReference type="EMBL" id="AAHIDF010000012">
    <property type="protein sequence ID" value="EBW3628829.1"/>
    <property type="molecule type" value="Genomic_DNA"/>
</dbReference>
<dbReference type="eggNOG" id="COG4737">
    <property type="taxonomic scope" value="Bacteria"/>
</dbReference>
<dbReference type="Proteomes" id="UP000839617">
    <property type="component" value="Unassembled WGS sequence"/>
</dbReference>
<accession>A0A0M2J6E6</accession>
<evidence type="ECO:0000313" key="16">
    <source>
        <dbReference type="EMBL" id="KTZ13881.1"/>
    </source>
</evidence>
<gene>
    <name evidence="10" type="ORF">AAB27_10660</name>
    <name evidence="17" type="ORF">AU613_17820</name>
    <name evidence="12" type="ORF">AVC05_03240</name>
    <name evidence="9" type="ORF">B1P38_09400</name>
    <name evidence="7" type="ORF">CE70_04690</name>
    <name evidence="13" type="ORF">CFF59_19070</name>
    <name evidence="16" type="ORF">DD95_07045</name>
    <name evidence="2" type="ORF">DMO92_11080</name>
    <name evidence="3" type="ORF">DPF41_12115</name>
    <name evidence="4" type="ORF">DPS76_06395</name>
    <name evidence="18" type="ORF">DRM14_08975</name>
    <name evidence="5" type="ORF">DU071_07965</name>
    <name evidence="8" type="ORF">E0935_00190</name>
    <name evidence="6" type="ORF">EER35_18505</name>
    <name evidence="11" type="ORF">F3R12_09300</name>
    <name evidence="15" type="ORF">G0O59_13595</name>
    <name evidence="14" type="ORF">GB466_11360</name>
    <name evidence="1" type="ORF">SE14_04001</name>
</gene>
<dbReference type="EMBL" id="AAHDPU010000008">
    <property type="protein sequence ID" value="EBU9272600.1"/>
    <property type="molecule type" value="Genomic_DNA"/>
</dbReference>
<evidence type="ECO:0000313" key="18">
    <source>
        <dbReference type="EMBL" id="MLP85452.1"/>
    </source>
</evidence>
<evidence type="ECO:0000313" key="17">
    <source>
        <dbReference type="EMBL" id="MIT50714.1"/>
    </source>
</evidence>
<dbReference type="Proteomes" id="UP000839616">
    <property type="component" value="Unassembled WGS sequence"/>
</dbReference>
<dbReference type="Proteomes" id="UP000839595">
    <property type="component" value="Unassembled WGS sequence"/>
</dbReference>
<dbReference type="EMBL" id="AALDNI010000004">
    <property type="protein sequence ID" value="ECY5340263.1"/>
    <property type="molecule type" value="Genomic_DNA"/>
</dbReference>
<dbReference type="EMBL" id="DAANPD010000009">
    <property type="protein sequence ID" value="HAD0888071.1"/>
    <property type="molecule type" value="Genomic_DNA"/>
</dbReference>
<dbReference type="EMBL" id="AAHRYM010000029">
    <property type="protein sequence ID" value="EBZ6922949.1"/>
    <property type="molecule type" value="Genomic_DNA"/>
</dbReference>
<evidence type="ECO:0000313" key="13">
    <source>
        <dbReference type="EMBL" id="EDI6667346.1"/>
    </source>
</evidence>
<reference evidence="1" key="2">
    <citation type="journal article" date="2015" name="Genome Announc.">
        <title>Complete Genome Sequencing of a Multidrug-Resistant and Human-Invasive Salmonella enterica Serovar Typhimurium Strain of the Emerging Sequence Type 213 Genotype.</title>
        <authorList>
            <person name="Calva E."/>
            <person name="Silva C."/>
            <person name="Zaidi M.B."/>
            <person name="Sanchez-Flores A."/>
            <person name="Estrada K."/>
            <person name="Silva G.G."/>
            <person name="Soto-Jimenez L.M."/>
            <person name="Wiesner M."/>
            <person name="Fernandez-Mora M."/>
            <person name="Edwards R.A."/>
            <person name="Vinuesa P."/>
        </authorList>
    </citation>
    <scope>NUCLEOTIDE SEQUENCE [LARGE SCALE GENOMIC DNA]</scope>
    <source>
        <strain evidence="1">YU39</strain>
    </source>
</reference>
<dbReference type="EMBL" id="AAHIPE010000005">
    <property type="protein sequence ID" value="EBW5462083.1"/>
    <property type="molecule type" value="Genomic_DNA"/>
</dbReference>
<evidence type="ECO:0000313" key="6">
    <source>
        <dbReference type="EMBL" id="EBZ6922949.1"/>
    </source>
</evidence>
<dbReference type="InterPro" id="IPR009387">
    <property type="entry name" value="HigB-2"/>
</dbReference>
<dbReference type="EMBL" id="AAHNIA010000011">
    <property type="protein sequence ID" value="EBY1701888.1"/>
    <property type="molecule type" value="Genomic_DNA"/>
</dbReference>
<dbReference type="EMBL" id="CP011428">
    <property type="protein sequence ID" value="AKH09406.1"/>
    <property type="molecule type" value="Genomic_DNA"/>
</dbReference>
<organism evidence="15">
    <name type="scientific">Salmonella typhimurium</name>
    <dbReference type="NCBI Taxonomy" id="90371"/>
    <lineage>
        <taxon>Bacteria</taxon>
        <taxon>Pseudomonadati</taxon>
        <taxon>Pseudomonadota</taxon>
        <taxon>Gammaproteobacteria</taxon>
        <taxon>Enterobacterales</taxon>
        <taxon>Enterobacteriaceae</taxon>
        <taxon>Salmonella</taxon>
    </lineage>
</organism>
<dbReference type="Proteomes" id="UP000839909">
    <property type="component" value="Unassembled WGS sequence"/>
</dbReference>
<dbReference type="Proteomes" id="UP000839907">
    <property type="component" value="Unassembled WGS sequence"/>
</dbReference>
<dbReference type="Proteomes" id="UP000839911">
    <property type="component" value="Unassembled WGS sequence"/>
</dbReference>
<dbReference type="EMBL" id="AAKUOT010000018">
    <property type="protein sequence ID" value="ECV8761351.1"/>
    <property type="molecule type" value="Genomic_DNA"/>
</dbReference>
<reference evidence="7 20" key="4">
    <citation type="submission" date="2018-07" db="EMBL/GenBank/DDBJ databases">
        <authorList>
            <consortium name="GenomeTrakr network: Whole genome sequencing for foodborne pathogen traceback"/>
        </authorList>
    </citation>
    <scope>NUCLEOTIDE SEQUENCE [LARGE SCALE GENOMIC DNA]</scope>
    <source>
        <strain evidence="11">AUSMDU00020735</strain>
        <strain evidence="7 20">VA_WGS-00080</strain>
    </source>
</reference>
<dbReference type="Pfam" id="PF06296">
    <property type="entry name" value="RelE"/>
    <property type="match status" value="1"/>
</dbReference>
<dbReference type="EMBL" id="JYVU01000014">
    <property type="protein sequence ID" value="KTZ13881.1"/>
    <property type="molecule type" value="Genomic_DNA"/>
</dbReference>
<dbReference type="Proteomes" id="UP000054461">
    <property type="component" value="Unassembled WGS sequence"/>
</dbReference>
<dbReference type="Proteomes" id="UP000839915">
    <property type="component" value="Unassembled WGS sequence"/>
</dbReference>
<evidence type="ECO:0000313" key="19">
    <source>
        <dbReference type="Proteomes" id="UP000054461"/>
    </source>
</evidence>
<evidence type="ECO:0000313" key="20">
    <source>
        <dbReference type="Proteomes" id="UP000338496"/>
    </source>
</evidence>
<reference evidence="15" key="3">
    <citation type="journal article" date="2018" name="Genome Biol.">
        <title>SKESA: strategic k-mer extension for scrupulous assemblies.</title>
        <authorList>
            <person name="Souvorov A."/>
            <person name="Agarwala R."/>
            <person name="Lipman D.J."/>
        </authorList>
    </citation>
    <scope>NUCLEOTIDE SEQUENCE</scope>
    <source>
        <strain evidence="14">Salmonella enterica</strain>
        <strain evidence="15">SSI_AA539</strain>
    </source>
</reference>
<dbReference type="EMBL" id="AAIKGB010000001">
    <property type="protein sequence ID" value="ECF1541678.1"/>
    <property type="molecule type" value="Genomic_DNA"/>
</dbReference>
<evidence type="ECO:0000313" key="5">
    <source>
        <dbReference type="EMBL" id="EBY1701888.1"/>
    </source>
</evidence>
<dbReference type="Proteomes" id="UP000885258">
    <property type="component" value="Unassembled WGS sequence"/>
</dbReference>
<dbReference type="Proteomes" id="UP000839581">
    <property type="component" value="Unassembled WGS sequence"/>
</dbReference>
<dbReference type="Proteomes" id="UP000338496">
    <property type="component" value="Unassembled WGS sequence"/>
</dbReference>
<dbReference type="AlphaFoldDB" id="A0A0D6I1S0"/>
<name>A0A0D6I1S0_SALTM</name>
<reference evidence="9" key="5">
    <citation type="submission" date="2018-08" db="EMBL/GenBank/DDBJ databases">
        <authorList>
            <consortium name="PulseNet: The National Subtyping Network for Foodborne Disease Surveillance"/>
            <person name="Tarr C.L."/>
            <person name="Trees E."/>
            <person name="Katz L.S."/>
            <person name="Carleton-Romer H.A."/>
            <person name="Stroika S."/>
            <person name="Kucerova Z."/>
            <person name="Roache K.F."/>
            <person name="Sabol A.L."/>
            <person name="Besser J."/>
            <person name="Gerner-Smidt P."/>
        </authorList>
    </citation>
    <scope>NUCLEOTIDE SEQUENCE [LARGE SCALE GENOMIC DNA]</scope>
    <source>
        <strain evidence="9">PNUSAS008736</strain>
        <strain evidence="13">PNUSAS016739</strain>
    </source>
</reference>
<dbReference type="EMBL" id="AAMLUT010000033">
    <property type="protein sequence ID" value="EDI6667346.1"/>
    <property type="molecule type" value="Genomic_DNA"/>
</dbReference>
<dbReference type="Proteomes" id="UP000839914">
    <property type="component" value="Unassembled WGS sequence"/>
</dbReference>
<dbReference type="Proteomes" id="UP000839905">
    <property type="component" value="Unassembled WGS sequence"/>
</dbReference>
<evidence type="ECO:0000313" key="7">
    <source>
        <dbReference type="EMBL" id="ECE0294498.1"/>
    </source>
</evidence>
<proteinExistence type="predicted"/>
<evidence type="ECO:0000313" key="1">
    <source>
        <dbReference type="EMBL" id="AKH09406.1"/>
    </source>
</evidence>
<dbReference type="OMA" id="QDMANID"/>
<dbReference type="SMR" id="A0A0D6I1S0"/>
<evidence type="ECO:0000313" key="2">
    <source>
        <dbReference type="EMBL" id="EBU9272600.1"/>
    </source>
</evidence>
<reference evidence="16 19" key="1">
    <citation type="submission" date="2014-09" db="EMBL/GenBank/DDBJ databases">
        <title>Salmonella Genotype and Phenotype Association.</title>
        <authorList>
            <person name="Chen Y."/>
            <person name="Folster J."/>
            <person name="Ayers S."/>
            <person name="Kabera C."/>
            <person name="Li C."/>
            <person name="Mukherjee S."/>
            <person name="Lam C."/>
            <person name="Zhao S."/>
            <person name="McDermott P."/>
        </authorList>
    </citation>
    <scope>NUCLEOTIDE SEQUENCE [LARGE SCALE GENOMIC DNA]</scope>
    <source>
        <strain evidence="16 19">CVM N32045</strain>
    </source>
</reference>
<dbReference type="RefSeq" id="WP_001258724.1">
    <property type="nucleotide sequence ID" value="NZ_AP023291.1"/>
</dbReference>
<dbReference type="Proteomes" id="UP000034636">
    <property type="component" value="Chromosome"/>
</dbReference>
<evidence type="ECO:0000313" key="10">
    <source>
        <dbReference type="EMBL" id="ECV8761351.1"/>
    </source>
</evidence>
<sequence length="119" mass="13800">MRTFKTRWFNREAKPHTIKDDELSEAINAVLQGKADNLGGGVYKKRLNQNRDRAIVLAKGGEHWFYTFLYAKQDMANISYRELAGFRELAKHYACLTEDQITALINNKELVEVRHVSKN</sequence>
<evidence type="ECO:0000313" key="15">
    <source>
        <dbReference type="EMBL" id="HAD0888071.1"/>
    </source>
</evidence>
<accession>A0A0F7JDZ5</accession>
<evidence type="ECO:0000313" key="12">
    <source>
        <dbReference type="EMBL" id="ECY5340263.1"/>
    </source>
</evidence>
<evidence type="ECO:0000313" key="11">
    <source>
        <dbReference type="EMBL" id="ECW0640045.1"/>
    </source>
</evidence>
<evidence type="ECO:0000313" key="14">
    <source>
        <dbReference type="EMBL" id="HAB0971161.1"/>
    </source>
</evidence>
<evidence type="ECO:0000313" key="4">
    <source>
        <dbReference type="EMBL" id="EBW5462083.1"/>
    </source>
</evidence>
<evidence type="ECO:0000313" key="3">
    <source>
        <dbReference type="EMBL" id="EBW3628829.1"/>
    </source>
</evidence>
<dbReference type="PATRIC" id="fig|59201.135.peg.3148"/>